<evidence type="ECO:0000256" key="6">
    <source>
        <dbReference type="ARBA" id="ARBA00022763"/>
    </source>
</evidence>
<proteinExistence type="inferred from homology"/>
<reference evidence="13 16" key="3">
    <citation type="submission" date="2018-03" db="EMBL/GenBank/DDBJ databases">
        <title>Genomic Encyclopedia of Archaeal and Bacterial Type Strains, Phase II (KMG-II): from individual species to whole genera.</title>
        <authorList>
            <person name="Goeker M."/>
        </authorList>
    </citation>
    <scope>NUCLEOTIDE SEQUENCE [LARGE SCALE GENOMIC DNA]</scope>
    <source>
        <strain evidence="13 16">DSM 17797</strain>
    </source>
</reference>
<reference evidence="14" key="2">
    <citation type="submission" date="2016-11" db="EMBL/GenBank/DDBJ databases">
        <authorList>
            <person name="Jaros S."/>
            <person name="Januszkiewicz K."/>
            <person name="Wedrychowicz H."/>
        </authorList>
    </citation>
    <scope>NUCLEOTIDE SEQUENCE [LARGE SCALE GENOMIC DNA]</scope>
    <source>
        <strain evidence="14">DSM 19729</strain>
    </source>
</reference>
<dbReference type="EC" id="3.2.2.27" evidence="4 9"/>
<dbReference type="InterPro" id="IPR005122">
    <property type="entry name" value="Uracil-DNA_glycosylase-like"/>
</dbReference>
<dbReference type="STRING" id="280093.SAMN05443373_11537"/>
<dbReference type="EMBL" id="PVUB01000014">
    <property type="protein sequence ID" value="PRZ19833.1"/>
    <property type="molecule type" value="Genomic_DNA"/>
</dbReference>
<comment type="subcellular location">
    <subcellularLocation>
        <location evidence="9">Cytoplasm</location>
    </subcellularLocation>
</comment>
<comment type="function">
    <text evidence="2 9 11">Excises uracil residues from the DNA which can arise as a result of misincorporation of dUMP residues by DNA polymerase or due to deamination of cytosine.</text>
</comment>
<name>A0A1M5TQT3_9FLAO</name>
<comment type="catalytic activity">
    <reaction evidence="1 9 11">
        <text>Hydrolyzes single-stranded DNA or mismatched double-stranded DNA and polynucleotides, releasing free uracil.</text>
        <dbReference type="EC" id="3.2.2.27"/>
    </reaction>
</comment>
<evidence type="ECO:0000313" key="13">
    <source>
        <dbReference type="EMBL" id="PRZ19833.1"/>
    </source>
</evidence>
<dbReference type="HAMAP" id="MF_00148">
    <property type="entry name" value="UDG"/>
    <property type="match status" value="1"/>
</dbReference>
<evidence type="ECO:0000259" key="12">
    <source>
        <dbReference type="SMART" id="SM00986"/>
    </source>
</evidence>
<dbReference type="FunFam" id="3.40.470.10:FF:000001">
    <property type="entry name" value="Uracil-DNA glycosylase"/>
    <property type="match status" value="1"/>
</dbReference>
<dbReference type="NCBIfam" id="NF003588">
    <property type="entry name" value="PRK05254.1-1"/>
    <property type="match status" value="1"/>
</dbReference>
<evidence type="ECO:0000256" key="2">
    <source>
        <dbReference type="ARBA" id="ARBA00002631"/>
    </source>
</evidence>
<evidence type="ECO:0000256" key="8">
    <source>
        <dbReference type="ARBA" id="ARBA00023204"/>
    </source>
</evidence>
<sequence length="255" mass="29296">MSKLQRFKVKCVNFFSGLCEKLCELCAKINYMHINLNSEWQSILAEEIQKSYFIELMETVDEECENHTCYPIRDLIFAAFNYCSFQDLKVVIIGQDPYHGKGEANGLAFSVNNDIRIPPSLRNIYREMCDDLGIVFMPTSGNLEGWAKQGVLLLNASLTVREDKPNSHKHLNWNLFTDAVIQKISDEKEHVVFLLWGNFAHKKGAKIDRSKHLVLESGHPSPMSANQGKWFGNKHFSKTNAYLKTNHKTPIEWVL</sequence>
<evidence type="ECO:0000313" key="15">
    <source>
        <dbReference type="Proteomes" id="UP000184384"/>
    </source>
</evidence>
<dbReference type="PROSITE" id="PS00130">
    <property type="entry name" value="U_DNA_GLYCOSYLASE"/>
    <property type="match status" value="1"/>
</dbReference>
<dbReference type="CDD" id="cd10027">
    <property type="entry name" value="UDG-F1-like"/>
    <property type="match status" value="1"/>
</dbReference>
<dbReference type="Pfam" id="PF03167">
    <property type="entry name" value="UDG"/>
    <property type="match status" value="1"/>
</dbReference>
<dbReference type="NCBIfam" id="TIGR00628">
    <property type="entry name" value="ung"/>
    <property type="match status" value="1"/>
</dbReference>
<evidence type="ECO:0000313" key="14">
    <source>
        <dbReference type="EMBL" id="SHH52956.1"/>
    </source>
</evidence>
<dbReference type="AlphaFoldDB" id="A0A1M5TQT3"/>
<dbReference type="NCBIfam" id="NF003591">
    <property type="entry name" value="PRK05254.1-4"/>
    <property type="match status" value="1"/>
</dbReference>
<evidence type="ECO:0000256" key="5">
    <source>
        <dbReference type="ARBA" id="ARBA00018429"/>
    </source>
</evidence>
<feature type="active site" description="Proton acceptor" evidence="9 10">
    <location>
        <position position="96"/>
    </location>
</feature>
<dbReference type="NCBIfam" id="NF003589">
    <property type="entry name" value="PRK05254.1-2"/>
    <property type="match status" value="1"/>
</dbReference>
<dbReference type="Proteomes" id="UP000184384">
    <property type="component" value="Unassembled WGS sequence"/>
</dbReference>
<dbReference type="EMBL" id="FQWO01000015">
    <property type="protein sequence ID" value="SHH52956.1"/>
    <property type="molecule type" value="Genomic_DNA"/>
</dbReference>
<keyword evidence="9" id="KW-0963">Cytoplasm</keyword>
<dbReference type="NCBIfam" id="NF003592">
    <property type="entry name" value="PRK05254.1-5"/>
    <property type="match status" value="1"/>
</dbReference>
<organism evidence="14 15">
    <name type="scientific">Flavobacterium granuli</name>
    <dbReference type="NCBI Taxonomy" id="280093"/>
    <lineage>
        <taxon>Bacteria</taxon>
        <taxon>Pseudomonadati</taxon>
        <taxon>Bacteroidota</taxon>
        <taxon>Flavobacteriia</taxon>
        <taxon>Flavobacteriales</taxon>
        <taxon>Flavobacteriaceae</taxon>
        <taxon>Flavobacterium</taxon>
    </lineage>
</organism>
<comment type="similarity">
    <text evidence="3 9 11">Belongs to the uracil-DNA glycosylase (UDG) superfamily. UNG family.</text>
</comment>
<dbReference type="SMART" id="SM00987">
    <property type="entry name" value="UreE_C"/>
    <property type="match status" value="1"/>
</dbReference>
<dbReference type="GO" id="GO:0005737">
    <property type="term" value="C:cytoplasm"/>
    <property type="evidence" value="ECO:0007669"/>
    <property type="project" value="UniProtKB-SubCell"/>
</dbReference>
<dbReference type="GO" id="GO:0004844">
    <property type="term" value="F:uracil DNA N-glycosylase activity"/>
    <property type="evidence" value="ECO:0007669"/>
    <property type="project" value="UniProtKB-UniRule"/>
</dbReference>
<dbReference type="PANTHER" id="PTHR11264:SF0">
    <property type="entry name" value="URACIL-DNA GLYCOSYLASE"/>
    <property type="match status" value="1"/>
</dbReference>
<evidence type="ECO:0000256" key="10">
    <source>
        <dbReference type="PROSITE-ProRule" id="PRU10072"/>
    </source>
</evidence>
<dbReference type="GO" id="GO:0097510">
    <property type="term" value="P:base-excision repair, AP site formation via deaminated base removal"/>
    <property type="evidence" value="ECO:0007669"/>
    <property type="project" value="TreeGrafter"/>
</dbReference>
<gene>
    <name evidence="9" type="primary">ung</name>
    <name evidence="13" type="ORF">BC624_11437</name>
    <name evidence="14" type="ORF">SAMN05443373_11537</name>
</gene>
<dbReference type="InterPro" id="IPR036895">
    <property type="entry name" value="Uracil-DNA_glycosylase-like_sf"/>
</dbReference>
<dbReference type="InterPro" id="IPR002043">
    <property type="entry name" value="UDG_fam1"/>
</dbReference>
<feature type="domain" description="Uracil-DNA glycosylase-like" evidence="12">
    <location>
        <begin position="81"/>
        <end position="243"/>
    </location>
</feature>
<evidence type="ECO:0000256" key="9">
    <source>
        <dbReference type="HAMAP-Rule" id="MF_00148"/>
    </source>
</evidence>
<evidence type="ECO:0000256" key="11">
    <source>
        <dbReference type="RuleBase" id="RU003780"/>
    </source>
</evidence>
<keyword evidence="8 9" id="KW-0234">DNA repair</keyword>
<dbReference type="SUPFAM" id="SSF52141">
    <property type="entry name" value="Uracil-DNA glycosylase-like"/>
    <property type="match status" value="1"/>
</dbReference>
<protein>
    <recommendedName>
        <fullName evidence="5 9">Uracil-DNA glycosylase</fullName>
        <shortName evidence="9">UDG</shortName>
        <ecNumber evidence="4 9">3.2.2.27</ecNumber>
    </recommendedName>
</protein>
<dbReference type="Proteomes" id="UP000237771">
    <property type="component" value="Unassembled WGS sequence"/>
</dbReference>
<dbReference type="SMART" id="SM00986">
    <property type="entry name" value="UDG"/>
    <property type="match status" value="1"/>
</dbReference>
<evidence type="ECO:0000256" key="4">
    <source>
        <dbReference type="ARBA" id="ARBA00012030"/>
    </source>
</evidence>
<evidence type="ECO:0000313" key="16">
    <source>
        <dbReference type="Proteomes" id="UP000237771"/>
    </source>
</evidence>
<dbReference type="Gene3D" id="3.40.470.10">
    <property type="entry name" value="Uracil-DNA glycosylase-like domain"/>
    <property type="match status" value="1"/>
</dbReference>
<evidence type="ECO:0000256" key="7">
    <source>
        <dbReference type="ARBA" id="ARBA00022801"/>
    </source>
</evidence>
<dbReference type="InterPro" id="IPR018085">
    <property type="entry name" value="Ura-DNA_Glyclase_AS"/>
</dbReference>
<evidence type="ECO:0000256" key="3">
    <source>
        <dbReference type="ARBA" id="ARBA00008184"/>
    </source>
</evidence>
<reference evidence="15" key="1">
    <citation type="submission" date="2016-11" db="EMBL/GenBank/DDBJ databases">
        <authorList>
            <person name="Varghese N."/>
            <person name="Submissions S."/>
        </authorList>
    </citation>
    <scope>NUCLEOTIDE SEQUENCE [LARGE SCALE GENOMIC DNA]</scope>
    <source>
        <strain evidence="15">DSM 19729</strain>
    </source>
</reference>
<keyword evidence="6 9" id="KW-0227">DNA damage</keyword>
<keyword evidence="16" id="KW-1185">Reference proteome</keyword>
<evidence type="ECO:0000256" key="1">
    <source>
        <dbReference type="ARBA" id="ARBA00001400"/>
    </source>
</evidence>
<dbReference type="PANTHER" id="PTHR11264">
    <property type="entry name" value="URACIL-DNA GLYCOSYLASE"/>
    <property type="match status" value="1"/>
</dbReference>
<keyword evidence="7 9" id="KW-0378">Hydrolase</keyword>
<accession>A0A1M5TQT3</accession>